<dbReference type="Gene3D" id="1.25.10.10">
    <property type="entry name" value="Leucine-rich Repeat Variant"/>
    <property type="match status" value="2"/>
</dbReference>
<accession>A0A6J2Y066</accession>
<evidence type="ECO:0000259" key="9">
    <source>
        <dbReference type="SMART" id="SM01036"/>
    </source>
</evidence>
<dbReference type="Proteomes" id="UP000504635">
    <property type="component" value="Unplaced"/>
</dbReference>
<dbReference type="PROSITE" id="PS50077">
    <property type="entry name" value="HEAT_REPEAT"/>
    <property type="match status" value="1"/>
</dbReference>
<dbReference type="PANTHER" id="PTHR13457">
    <property type="entry name" value="BAP28"/>
    <property type="match status" value="1"/>
</dbReference>
<dbReference type="InterPro" id="IPR040191">
    <property type="entry name" value="UTP10"/>
</dbReference>
<dbReference type="KEGG" id="soy:115882994"/>
<keyword evidence="3 8" id="KW-0690">Ribosome biogenesis</keyword>
<reference evidence="11" key="1">
    <citation type="submission" date="2025-08" db="UniProtKB">
        <authorList>
            <consortium name="RefSeq"/>
        </authorList>
    </citation>
    <scope>IDENTIFICATION</scope>
    <source>
        <tissue evidence="11">Gonads</tissue>
    </source>
</reference>
<dbReference type="SMART" id="SM01036">
    <property type="entry name" value="BP28CT"/>
    <property type="match status" value="1"/>
</dbReference>
<dbReference type="InterPro" id="IPR012954">
    <property type="entry name" value="BP28_C_dom"/>
</dbReference>
<dbReference type="GeneID" id="115882994"/>
<dbReference type="GO" id="GO:0030686">
    <property type="term" value="C:90S preribosome"/>
    <property type="evidence" value="ECO:0007669"/>
    <property type="project" value="TreeGrafter"/>
</dbReference>
<gene>
    <name evidence="11" type="primary">LOC115882994</name>
</gene>
<evidence type="ECO:0000256" key="5">
    <source>
        <dbReference type="ARBA" id="ARBA00023242"/>
    </source>
</evidence>
<evidence type="ECO:0000256" key="4">
    <source>
        <dbReference type="ARBA" id="ARBA00022552"/>
    </source>
</evidence>
<comment type="function">
    <text evidence="8">Involved in nucleolar processing of pre-18S ribosomal RNA.</text>
</comment>
<sequence length="2013" mass="231854">MGTSLAEQLQKLAVPQTNLLVDSKKKASLLFEPKEAATLRKDTIYNIGLEGLEDLISKSLVFEEFKETLFHVTSKNFERSITNKDGNSKVDNAIRKFLLMVSPYFMLSSSHKALEWLIHRYMIHEYNREDILILILPYHETNIFVRMVQLLKFKDHNDSFYFLKQLQKPGVHLTKQNLLNHAASNNGFLKFVTKMINNLIDVHPNPHTLTIAFNFYCSVFSGVIEYSTEISEDQISQILPLILKGLSSSIPDFSAATYIIVARLLSKTSLKDKVLDKFMKKITEIDNTNFKVEIILVILVIYQSQADYKNLPLDVIENITRIEWFSQCLQYLNSNGNYIYPFLKVAIRKISEAGLQDANKSARDLMVNILDEIKMDDFFVKIFLCEFLGVLNPDQKYGTEVDQWLHEIIHKLDKQYPTSFDAAVSEIFKSGSPNYNKNHSTCLKNILQNAMMFEGKFEILNKLYHPSLELRQESLSFLTNHFSNFRQSEQDFIKHSLYDKLNDENPKVVKETLMLLQQTEVVHKDFYDNVLLYVINSKQFLSDKWKNVFVLAINLLTKTRTFDWKLFLSISPVLILPPGNNFKELKQIFKSKFFSNYILFNEFCSNLKYINNSTEMYNQFIACFENNDNSEIVESLLQSIDLQLENSINHYYSIIFLLSKLVPNSCTIKTAFSVLQIFERFYTKYDEERNKGAERLKEYSKIKLLDKFPLEDFVKCTENIVKKVTLNKDSIIHIDFSEDTELAKFIKLLFTQIFKDTFPSKIRSDTINYIFSEPYEITNLLLNVASSKVVSDSYILKILDFIRHALNNAQLNVFDINTLAYLLTLLVHSKAEIRKSTLTLIKLLINKQKCLKDAQKFGYLCEGLISHFDEIFVDPEQVSLIAYNLLVTGYEAKKISDEVKLCLSDLVHFACDLKSPVYAKAGVLIILSHINTFEITEKLCESGFTLFMKTAVIQDHYAVVSETIINRLDPLIASKINLETSIYKFINFALRHDKKVIIADQETCLPVILLNQLTREVYSRLPNDVLEKLLDTICEILTYNQHPEVHSLSNRLFKHLDLDAKMIVSILQNMKDVESSKLVSTKKRRRVNVVPTVDILDTLEWKKGVCMLELIQDKKKIRNSQCLTPLLFSILKKCLDFEEQSAVEYPKQLILSLILLVCSKSENENLPENVFNIELVIQCIRASQNPQTHHHALLVLVEAAQIVPTDVLHHIMSIFTFMGSSLLRYDDAYSFQIIIKIIDAIIPILLTKKDTASIANVLQVFVDALSDVPEHRRLPVYKQLLTKVNELENLYIFLLLVFEKEIMSGSQEKQKNNKDQQTTLDIALHLCLEFSPEVILNVCLQLINYLKSLPDEKDDKIDLKVIGPISNIRNYTPKQFRHFKYVLINFIKNILTDILLINKIVVLSQNESVSLEKLYKDLIVSILTYIQRIQKVTEKAANTPQAQYWKIMLHHSYDILDSINALLTPHMFLLVIKGLTLYNIYTVKRRALELLNAKLQHNFQYFDECDRSEIYILIPPIISIIETLNSEEVESDQEVLIQTALLSLKLIVKAFASDDPEKFVQILEFISNLLNSGKPQNNVLASVILCLAELCAILRVHAISCLPDVMPAFLKILKKQKHQDTSSLLLISVVTAVNKLLDSLSLFLSPYLKKIIFEMSILISKWSCSNKDQKATPLVNKLNLVAKKLGSLIPARVLIPSIEDSYNTCITKKYFKAIGSLMDILSECIKHLTPADLNSSTQDLTNFFLHALKFRSEKSQSIEDANNVETHIVKALTVFILKLSESSFKPFYYKIYDWAIRGDEKSERLITFYNLSMNIAQSLKGLFVLFASHFLNNAAQIVSDINKLKGDNTYFKDEAKDIMLLEYVLKTLQTVFRYANQKFINRDRFDILMQPLVDQLENDIGGIEILNQRNETLLTPTIVHLFVAVSDDVCWKQINYQILLKMRSATPGIRLIALHCLKEVVTKLGQDFLPLLPETIPFLAELLEDEEETVEKACQKAIREIEVVLGEPLQKYF</sequence>
<keyword evidence="6 8" id="KW-0687">Ribonucleoprotein</keyword>
<comment type="similarity">
    <text evidence="2 8">Belongs to the HEATR1/UTP10 family.</text>
</comment>
<dbReference type="InterPro" id="IPR056473">
    <property type="entry name" value="HEAT_Utp10/HEAT1"/>
</dbReference>
<dbReference type="InterPro" id="IPR021133">
    <property type="entry name" value="HEAT_type_2"/>
</dbReference>
<dbReference type="Pfam" id="PF12397">
    <property type="entry name" value="U3snoRNP10"/>
    <property type="match status" value="1"/>
</dbReference>
<feature type="repeat" description="HEAT" evidence="7">
    <location>
        <begin position="1975"/>
        <end position="2011"/>
    </location>
</feature>
<dbReference type="InterPro" id="IPR016024">
    <property type="entry name" value="ARM-type_fold"/>
</dbReference>
<evidence type="ECO:0000256" key="1">
    <source>
        <dbReference type="ARBA" id="ARBA00004604"/>
    </source>
</evidence>
<dbReference type="SUPFAM" id="SSF48371">
    <property type="entry name" value="ARM repeat"/>
    <property type="match status" value="2"/>
</dbReference>
<keyword evidence="10" id="KW-1185">Reference proteome</keyword>
<dbReference type="GO" id="GO:0034455">
    <property type="term" value="C:t-UTP complex"/>
    <property type="evidence" value="ECO:0007669"/>
    <property type="project" value="TreeGrafter"/>
</dbReference>
<feature type="domain" description="BP28 C-terminal" evidence="9">
    <location>
        <begin position="1730"/>
        <end position="1879"/>
    </location>
</feature>
<proteinExistence type="inferred from homology"/>
<evidence type="ECO:0000256" key="6">
    <source>
        <dbReference type="ARBA" id="ARBA00023274"/>
    </source>
</evidence>
<keyword evidence="5 8" id="KW-0539">Nucleus</keyword>
<dbReference type="InParanoid" id="A0A6J2Y066"/>
<evidence type="ECO:0000256" key="2">
    <source>
        <dbReference type="ARBA" id="ARBA00010559"/>
    </source>
</evidence>
<dbReference type="Pfam" id="PF08146">
    <property type="entry name" value="BP28CT"/>
    <property type="match status" value="1"/>
</dbReference>
<dbReference type="GO" id="GO:0030515">
    <property type="term" value="F:snoRNA binding"/>
    <property type="evidence" value="ECO:0007669"/>
    <property type="project" value="TreeGrafter"/>
</dbReference>
<dbReference type="RefSeq" id="XP_030757128.1">
    <property type="nucleotide sequence ID" value="XM_030901268.1"/>
</dbReference>
<evidence type="ECO:0000313" key="11">
    <source>
        <dbReference type="RefSeq" id="XP_030757128.1"/>
    </source>
</evidence>
<dbReference type="FunCoup" id="A0A6J2Y066">
    <property type="interactions" value="1936"/>
</dbReference>
<organism evidence="10 11">
    <name type="scientific">Sitophilus oryzae</name>
    <name type="common">Rice weevil</name>
    <name type="synonym">Curculio oryzae</name>
    <dbReference type="NCBI Taxonomy" id="7048"/>
    <lineage>
        <taxon>Eukaryota</taxon>
        <taxon>Metazoa</taxon>
        <taxon>Ecdysozoa</taxon>
        <taxon>Arthropoda</taxon>
        <taxon>Hexapoda</taxon>
        <taxon>Insecta</taxon>
        <taxon>Pterygota</taxon>
        <taxon>Neoptera</taxon>
        <taxon>Endopterygota</taxon>
        <taxon>Coleoptera</taxon>
        <taxon>Polyphaga</taxon>
        <taxon>Cucujiformia</taxon>
        <taxon>Curculionidae</taxon>
        <taxon>Dryophthorinae</taxon>
        <taxon>Sitophilus</taxon>
    </lineage>
</organism>
<comment type="subcellular location">
    <subcellularLocation>
        <location evidence="1 8">Nucleus</location>
        <location evidence="1 8">Nucleolus</location>
    </subcellularLocation>
</comment>
<evidence type="ECO:0000256" key="7">
    <source>
        <dbReference type="PROSITE-ProRule" id="PRU00103"/>
    </source>
</evidence>
<evidence type="ECO:0000256" key="3">
    <source>
        <dbReference type="ARBA" id="ARBA00022517"/>
    </source>
</evidence>
<dbReference type="InterPro" id="IPR022125">
    <property type="entry name" value="U3snoRNP10_N"/>
</dbReference>
<name>A0A6J2Y066_SITOR</name>
<dbReference type="PANTHER" id="PTHR13457:SF1">
    <property type="entry name" value="HEAT REPEAT-CONTAINING PROTEIN 1"/>
    <property type="match status" value="1"/>
</dbReference>
<dbReference type="GO" id="GO:0045943">
    <property type="term" value="P:positive regulation of transcription by RNA polymerase I"/>
    <property type="evidence" value="ECO:0007669"/>
    <property type="project" value="TreeGrafter"/>
</dbReference>
<keyword evidence="4 8" id="KW-0698">rRNA processing</keyword>
<dbReference type="GO" id="GO:0000462">
    <property type="term" value="P:maturation of SSU-rRNA from tricistronic rRNA transcript (SSU-rRNA, 5.8S rRNA, LSU-rRNA)"/>
    <property type="evidence" value="ECO:0007669"/>
    <property type="project" value="TreeGrafter"/>
</dbReference>
<dbReference type="OrthoDB" id="31183at2759"/>
<dbReference type="Pfam" id="PF23243">
    <property type="entry name" value="HEAT_HEATR1"/>
    <property type="match status" value="1"/>
</dbReference>
<dbReference type="InterPro" id="IPR011989">
    <property type="entry name" value="ARM-like"/>
</dbReference>
<evidence type="ECO:0000256" key="8">
    <source>
        <dbReference type="RuleBase" id="RU367065"/>
    </source>
</evidence>
<protein>
    <recommendedName>
        <fullName evidence="8">HEAT repeat-containing protein 1</fullName>
    </recommendedName>
</protein>
<evidence type="ECO:0000313" key="10">
    <source>
        <dbReference type="Proteomes" id="UP000504635"/>
    </source>
</evidence>
<dbReference type="GO" id="GO:0032040">
    <property type="term" value="C:small-subunit processome"/>
    <property type="evidence" value="ECO:0007669"/>
    <property type="project" value="TreeGrafter"/>
</dbReference>